<dbReference type="SMART" id="SM00345">
    <property type="entry name" value="HTH_GNTR"/>
    <property type="match status" value="1"/>
</dbReference>
<dbReference type="PANTHER" id="PTHR43537:SF5">
    <property type="entry name" value="UXU OPERON TRANSCRIPTIONAL REGULATOR"/>
    <property type="match status" value="1"/>
</dbReference>
<feature type="compositionally biased region" description="Basic and acidic residues" evidence="4">
    <location>
        <begin position="10"/>
        <end position="19"/>
    </location>
</feature>
<dbReference type="SUPFAM" id="SSF48008">
    <property type="entry name" value="GntR ligand-binding domain-like"/>
    <property type="match status" value="1"/>
</dbReference>
<evidence type="ECO:0000259" key="5">
    <source>
        <dbReference type="PROSITE" id="PS50949"/>
    </source>
</evidence>
<dbReference type="InterPro" id="IPR036388">
    <property type="entry name" value="WH-like_DNA-bd_sf"/>
</dbReference>
<dbReference type="PANTHER" id="PTHR43537">
    <property type="entry name" value="TRANSCRIPTIONAL REGULATOR, GNTR FAMILY"/>
    <property type="match status" value="1"/>
</dbReference>
<name>A0A6H0SHV8_9MICC</name>
<dbReference type="InterPro" id="IPR011711">
    <property type="entry name" value="GntR_C"/>
</dbReference>
<evidence type="ECO:0000313" key="6">
    <source>
        <dbReference type="EMBL" id="QIV86760.1"/>
    </source>
</evidence>
<sequence length="280" mass="30432">MADGPPSTDVSHRLTDLDQGKPPMTQLPQPAEAPKARAFEAIVNHIEQQVLSGELKAGEHLPGERELVTTFQVSRSSVREAMRVLESNGMIASRPGDPRGAVIMAPTSVPLRKMISRLAATSASSLADLLIYRMTLESSANSLAATRRTEADLLQLEKAMARMRAARTQGQDAFSKADLDFHDVVANASGHALLRISAQAVRDSIEQLITSSIEQSADDHALMQRTIDHHAQVFQAIRDQDAHLAEHFARSSLFEYYGHLLAEEERTALSALASFGSTTG</sequence>
<dbReference type="CDD" id="cd07377">
    <property type="entry name" value="WHTH_GntR"/>
    <property type="match status" value="1"/>
</dbReference>
<dbReference type="SMART" id="SM00895">
    <property type="entry name" value="FCD"/>
    <property type="match status" value="1"/>
</dbReference>
<keyword evidence="7" id="KW-1185">Reference proteome</keyword>
<evidence type="ECO:0000256" key="1">
    <source>
        <dbReference type="ARBA" id="ARBA00023015"/>
    </source>
</evidence>
<dbReference type="PROSITE" id="PS50949">
    <property type="entry name" value="HTH_GNTR"/>
    <property type="match status" value="1"/>
</dbReference>
<accession>A0A6H0SHV8</accession>
<dbReference type="Pfam" id="PF00392">
    <property type="entry name" value="GntR"/>
    <property type="match status" value="1"/>
</dbReference>
<protein>
    <submittedName>
        <fullName evidence="6">FadR family transcriptional regulator</fullName>
    </submittedName>
</protein>
<evidence type="ECO:0000256" key="4">
    <source>
        <dbReference type="SAM" id="MobiDB-lite"/>
    </source>
</evidence>
<dbReference type="GO" id="GO:0003677">
    <property type="term" value="F:DNA binding"/>
    <property type="evidence" value="ECO:0007669"/>
    <property type="project" value="UniProtKB-KW"/>
</dbReference>
<dbReference type="Pfam" id="PF07729">
    <property type="entry name" value="FCD"/>
    <property type="match status" value="1"/>
</dbReference>
<organism evidence="6 7">
    <name type="scientific">Glutamicibacter mishrai</name>
    <dbReference type="NCBI Taxonomy" id="1775880"/>
    <lineage>
        <taxon>Bacteria</taxon>
        <taxon>Bacillati</taxon>
        <taxon>Actinomycetota</taxon>
        <taxon>Actinomycetes</taxon>
        <taxon>Micrococcales</taxon>
        <taxon>Micrococcaceae</taxon>
        <taxon>Glutamicibacter</taxon>
    </lineage>
</organism>
<dbReference type="SUPFAM" id="SSF46785">
    <property type="entry name" value="Winged helix' DNA-binding domain"/>
    <property type="match status" value="1"/>
</dbReference>
<evidence type="ECO:0000256" key="2">
    <source>
        <dbReference type="ARBA" id="ARBA00023125"/>
    </source>
</evidence>
<evidence type="ECO:0000313" key="7">
    <source>
        <dbReference type="Proteomes" id="UP000502331"/>
    </source>
</evidence>
<keyword evidence="1" id="KW-0805">Transcription regulation</keyword>
<proteinExistence type="predicted"/>
<dbReference type="Gene3D" id="1.20.120.530">
    <property type="entry name" value="GntR ligand-binding domain-like"/>
    <property type="match status" value="1"/>
</dbReference>
<feature type="domain" description="HTH gntR-type" evidence="5">
    <location>
        <begin position="36"/>
        <end position="106"/>
    </location>
</feature>
<dbReference type="InterPro" id="IPR036390">
    <property type="entry name" value="WH_DNA-bd_sf"/>
</dbReference>
<feature type="region of interest" description="Disordered" evidence="4">
    <location>
        <begin position="1"/>
        <end position="33"/>
    </location>
</feature>
<gene>
    <name evidence="6" type="ORF">D3791_06180</name>
</gene>
<dbReference type="Gene3D" id="1.10.10.10">
    <property type="entry name" value="Winged helix-like DNA-binding domain superfamily/Winged helix DNA-binding domain"/>
    <property type="match status" value="1"/>
</dbReference>
<dbReference type="InterPro" id="IPR008920">
    <property type="entry name" value="TF_FadR/GntR_C"/>
</dbReference>
<keyword evidence="2" id="KW-0238">DNA-binding</keyword>
<evidence type="ECO:0000256" key="3">
    <source>
        <dbReference type="ARBA" id="ARBA00023163"/>
    </source>
</evidence>
<dbReference type="GO" id="GO:0003700">
    <property type="term" value="F:DNA-binding transcription factor activity"/>
    <property type="evidence" value="ECO:0007669"/>
    <property type="project" value="InterPro"/>
</dbReference>
<dbReference type="Proteomes" id="UP000502331">
    <property type="component" value="Chromosome"/>
</dbReference>
<dbReference type="AlphaFoldDB" id="A0A6H0SHV8"/>
<reference evidence="6 7" key="1">
    <citation type="submission" date="2018-09" db="EMBL/GenBank/DDBJ databases">
        <title>Glutamicibacter mishrai S5-52T (LMG 29155T = KCTC 39846T).</title>
        <authorList>
            <person name="Das S.K."/>
        </authorList>
    </citation>
    <scope>NUCLEOTIDE SEQUENCE [LARGE SCALE GENOMIC DNA]</scope>
    <source>
        <strain evidence="6 7">S5-52</strain>
    </source>
</reference>
<dbReference type="EMBL" id="CP032549">
    <property type="protein sequence ID" value="QIV86760.1"/>
    <property type="molecule type" value="Genomic_DNA"/>
</dbReference>
<dbReference type="InterPro" id="IPR000524">
    <property type="entry name" value="Tscrpt_reg_HTH_GntR"/>
</dbReference>
<keyword evidence="3" id="KW-0804">Transcription</keyword>
<dbReference type="PRINTS" id="PR00035">
    <property type="entry name" value="HTHGNTR"/>
</dbReference>